<dbReference type="EMBL" id="MUJZ01041045">
    <property type="protein sequence ID" value="OTF75619.1"/>
    <property type="molecule type" value="Genomic_DNA"/>
</dbReference>
<keyword evidence="2" id="KW-1185">Reference proteome</keyword>
<protein>
    <submittedName>
        <fullName evidence="1">Uncharacterized protein</fullName>
    </submittedName>
</protein>
<evidence type="ECO:0000313" key="2">
    <source>
        <dbReference type="Proteomes" id="UP000194236"/>
    </source>
</evidence>
<organism evidence="1 2">
    <name type="scientific">Euroglyphus maynei</name>
    <name type="common">Mayne's house dust mite</name>
    <dbReference type="NCBI Taxonomy" id="6958"/>
    <lineage>
        <taxon>Eukaryota</taxon>
        <taxon>Metazoa</taxon>
        <taxon>Ecdysozoa</taxon>
        <taxon>Arthropoda</taxon>
        <taxon>Chelicerata</taxon>
        <taxon>Arachnida</taxon>
        <taxon>Acari</taxon>
        <taxon>Acariformes</taxon>
        <taxon>Sarcoptiformes</taxon>
        <taxon>Astigmata</taxon>
        <taxon>Psoroptidia</taxon>
        <taxon>Analgoidea</taxon>
        <taxon>Pyroglyphidae</taxon>
        <taxon>Pyroglyphinae</taxon>
        <taxon>Euroglyphus</taxon>
    </lineage>
</organism>
<gene>
    <name evidence="1" type="ORF">BLA29_007853</name>
</gene>
<reference evidence="1 2" key="1">
    <citation type="submission" date="2017-03" db="EMBL/GenBank/DDBJ databases">
        <title>Genome Survey of Euroglyphus maynei.</title>
        <authorList>
            <person name="Arlian L.G."/>
            <person name="Morgan M.S."/>
            <person name="Rider S.D."/>
        </authorList>
    </citation>
    <scope>NUCLEOTIDE SEQUENCE [LARGE SCALE GENOMIC DNA]</scope>
    <source>
        <strain evidence="1">Arlian Lab</strain>
        <tissue evidence="1">Whole body</tissue>
    </source>
</reference>
<dbReference type="AlphaFoldDB" id="A0A1Y3B490"/>
<accession>A0A1Y3B490</accession>
<proteinExistence type="predicted"/>
<comment type="caution">
    <text evidence="1">The sequence shown here is derived from an EMBL/GenBank/DDBJ whole genome shotgun (WGS) entry which is preliminary data.</text>
</comment>
<evidence type="ECO:0000313" key="1">
    <source>
        <dbReference type="EMBL" id="OTF75619.1"/>
    </source>
</evidence>
<sequence length="69" mass="7251">MPINYRKGHGSLATSSSPNSAATARSAYRKMSTIDVRSEGLSIIVLLSSSPSLFGSATKFGKIQFSING</sequence>
<dbReference type="Proteomes" id="UP000194236">
    <property type="component" value="Unassembled WGS sequence"/>
</dbReference>
<name>A0A1Y3B490_EURMA</name>